<dbReference type="InterPro" id="IPR033443">
    <property type="entry name" value="PROP1-like_PPR_dom"/>
</dbReference>
<keyword evidence="1" id="KW-0677">Repeat</keyword>
<dbReference type="Gene3D" id="1.25.40.10">
    <property type="entry name" value="Tetratricopeptide repeat domain"/>
    <property type="match status" value="3"/>
</dbReference>
<feature type="domain" description="PROP1-like PPR" evidence="5">
    <location>
        <begin position="775"/>
        <end position="937"/>
    </location>
</feature>
<evidence type="ECO:0000256" key="4">
    <source>
        <dbReference type="SAM" id="MobiDB-lite"/>
    </source>
</evidence>
<dbReference type="SUPFAM" id="SSF48452">
    <property type="entry name" value="TPR-like"/>
    <property type="match status" value="1"/>
</dbReference>
<feature type="compositionally biased region" description="Basic and acidic residues" evidence="4">
    <location>
        <begin position="1567"/>
        <end position="1583"/>
    </location>
</feature>
<evidence type="ECO:0000256" key="1">
    <source>
        <dbReference type="ARBA" id="ARBA00022737"/>
    </source>
</evidence>
<dbReference type="InterPro" id="IPR002885">
    <property type="entry name" value="PPR_rpt"/>
</dbReference>
<feature type="compositionally biased region" description="Polar residues" evidence="4">
    <location>
        <begin position="1776"/>
        <end position="1785"/>
    </location>
</feature>
<feature type="repeat" description="PPR" evidence="3">
    <location>
        <begin position="701"/>
        <end position="735"/>
    </location>
</feature>
<feature type="region of interest" description="Disordered" evidence="4">
    <location>
        <begin position="1546"/>
        <end position="1583"/>
    </location>
</feature>
<dbReference type="PANTHER" id="PTHR47936">
    <property type="entry name" value="PPR_LONG DOMAIN-CONTAINING PROTEIN"/>
    <property type="match status" value="1"/>
</dbReference>
<feature type="region of interest" description="Disordered" evidence="4">
    <location>
        <begin position="1056"/>
        <end position="1106"/>
    </location>
</feature>
<dbReference type="EMBL" id="CAXAMN010027694">
    <property type="protein sequence ID" value="CAK9112295.1"/>
    <property type="molecule type" value="Genomic_DNA"/>
</dbReference>
<gene>
    <name evidence="6" type="ORF">CCMP2556_LOCUS52075</name>
</gene>
<reference evidence="6 7" key="1">
    <citation type="submission" date="2024-02" db="EMBL/GenBank/DDBJ databases">
        <authorList>
            <person name="Chen Y."/>
            <person name="Shah S."/>
            <person name="Dougan E. K."/>
            <person name="Thang M."/>
            <person name="Chan C."/>
        </authorList>
    </citation>
    <scope>NUCLEOTIDE SEQUENCE [LARGE SCALE GENOMIC DNA]</scope>
</reference>
<organism evidence="6 7">
    <name type="scientific">Durusdinium trenchii</name>
    <dbReference type="NCBI Taxonomy" id="1381693"/>
    <lineage>
        <taxon>Eukaryota</taxon>
        <taxon>Sar</taxon>
        <taxon>Alveolata</taxon>
        <taxon>Dinophyceae</taxon>
        <taxon>Suessiales</taxon>
        <taxon>Symbiodiniaceae</taxon>
        <taxon>Durusdinium</taxon>
    </lineage>
</organism>
<comment type="caution">
    <text evidence="6">The sequence shown here is derived from an EMBL/GenBank/DDBJ whole genome shotgun (WGS) entry which is preliminary data.</text>
</comment>
<evidence type="ECO:0000256" key="3">
    <source>
        <dbReference type="PROSITE-ProRule" id="PRU00708"/>
    </source>
</evidence>
<accession>A0ABP0SJ63</accession>
<dbReference type="InterPro" id="IPR011990">
    <property type="entry name" value="TPR-like_helical_dom_sf"/>
</dbReference>
<feature type="compositionally biased region" description="Low complexity" evidence="4">
    <location>
        <begin position="1743"/>
        <end position="1756"/>
    </location>
</feature>
<evidence type="ECO:0000313" key="7">
    <source>
        <dbReference type="Proteomes" id="UP001642484"/>
    </source>
</evidence>
<proteinExistence type="predicted"/>
<dbReference type="Pfam" id="PF13432">
    <property type="entry name" value="TPR_16"/>
    <property type="match status" value="1"/>
</dbReference>
<feature type="repeat" description="PPR" evidence="3">
    <location>
        <begin position="736"/>
        <end position="770"/>
    </location>
</feature>
<sequence>MADLDALFSSDTEEEQKELKCQRKIRAAETFKEEGNSFLKQEQLDKAEVSYRRALSKIWALYRQRSVVEAVDLGVRLDLNLALVYLKVERYESARRCATRVLEVEPENAKALFRRALSWRHVGRLSEAEADLQKASQVSDLPEVCRELAAVRKLQSEDDSSMLRSGFLEAKPEEVSVQPEAEEVEQSAWAVTEQVQDALQDAYGFLEAVAVRRVAVRSAEERQQLCEHADRIGGVLQQVRQTLEEATIVPPPDTLTTTPVAAVEVTELLRKMLKGLRSFRPFFSLQERSCGEFRSLRVCRQLGTEPWSLDVELICWGDAEEATPETFASALLGPSGKATSDEVKSWQRQLFDRIFLKDASQYVAGACWLLLTSARASGLRLQHEGEELQDLGLAEGVFFSPLRVEGPSVEDAPKMGAPSGEMLALLAGKDKRLIPVPSFTSLGVTQRWLLGKLPSEGHTREIALDPTSSALGLEPLHLATEDERYHLLSSHFGSSAAALVAGVGHRPLLLAAVSALAPESKSMEAAVKQLEKRPPNMTEMTHDDSSRALLPRLVAAVEHLGLCRHTGDFEELRQAATEELVLRKLRAYGFAKAATQLESQRRRCSELLGSSPICPRLLGWALAFLCSSLSLAFAVERQAPGGLMRRSGDNFRTLKSKASWRLKEEGDDKHRLLMKLRDPQTRRRERAETVAALQQRRLLTEAREYTVAIKALGQLGLWREAVGMLSDMERNGVPPDTITYNAAIMALSLNKRWKEAVELIAEMWAAKIFPDVISYTSAISACASTGHWKEALQLLAEMERAGIKADVRIFNAAINACAQAGQSSRALQLLDGMSERLLVPDIVSYNAAINACAQNGEYESAFKLLERMKSQGLRPQTRTYNSALNACEKAFRAEETLQLLDDMVETKTRPDIVTFNTAMSACLKGGMQGQALSLLEDVSGVGRPEMAPWAPVVGSRDVGDRYVGREEEIEPAHPVCTQALELNVDVLTVMVDELDGQFISIDDLKPEVKKLFEDVNYEPGAREVYIAAWDLRQLYTFAFRRQNDAAKRNQLESDCFEAASPAPSPDPTLKSGNVPQYREKRSASSLASEVTPKASDEPTMVGSPGESQLQLDVLGEACSVPMTAEQQKELDSVLHQLHMMSVENDLAKGGQGRPVPCPALRDISEVEPEQVANLPAEVEVKGNEIQNNTVEPASGKGSGVDAEAKGEVLMMAVVLLAFTEGLQWDEIYDAAEIFAGKGVLSRCLLAGGYATASLDILHFTPWLAERTRMGRRKLCKGNALDLTSPAGFGLLLSTILRSKPSAVFTFGLVCSSFVAVSRGTTHRSFFLPLGDPTSKSVQLGNILCSRMVLAMILMISRGMVFVLEQPSSSLAYRHPRFQQLLKMTNVWRQAFWMRGWGSNTPKRTILWSNSRGVRKFATHKKYAKGKKKNQLATVYIDSNGKKRYQGNSRLKGSQVYPVGFGIRFTRTMPLLQKEKSKPNTIAEDKVPTIDEIKPNDVLPCLDSMDDLWRDARMSDVLHYLYGGTGVQLPDDWTQFAMTIPLPLKQDPGNVESEAAVKTTTEEENAHDDDPSSEKKSRKLESALRRVCTPKRGSGKLEVSQDIYKKWLAGGSQRKALLDEAFKKHIEHMQRRSRKTKIHVDSGFYTKENMKKKLGWSATRIAKAVQYCTHPSRVKTHVRRDKYESNVKEYWVDVETTGSFDNEHEESLTDRTCVEGQAATFDLGIQPVMTLLRTKPVPKEKAASAKNKAAKAAAKASAEPRKRAKRDQEALEAPNPNRATSQRGFQLPLAQQQKRFVMMAHVYSGKKGKKEANPKPLLRLVDHLATELRMLFEQGLDVHFEGALQRIWLVPIAFKGDWPALVKIGQLNRHHLRDTPTKEGGHGICHLCKGGMPSNAWHDVSFGNMTKMRSELPMPWQREPGIVSNLALGDAYEHLFFRIDLFHTCHKGVMADAGANAVLALVDFVYENESVEKCLELIYSDLKAFCRAESLQLHLQSLTRTIVGYANSSAFPAGNWFKGADTVSILAYLEQRLAGEIPALEDKVREYFVSMAGLLQNANLFMRTVYHGALWLDDRERDILIQSGRAFMAEFMTCARLAYSFDMCRWKLQPKYHMFAELVFELEVQKRAGITSLSPLTFSTQMDEDLVGQICSRSQVVSSRTVHERTLNRYRVALFTHW</sequence>
<protein>
    <recommendedName>
        <fullName evidence="5">PROP1-like PPR domain-containing protein</fullName>
    </recommendedName>
</protein>
<name>A0ABP0SJ63_9DINO</name>
<feature type="repeat" description="PPR" evidence="3">
    <location>
        <begin position="841"/>
        <end position="875"/>
    </location>
</feature>
<feature type="repeat" description="PPR" evidence="3">
    <location>
        <begin position="806"/>
        <end position="840"/>
    </location>
</feature>
<feature type="region of interest" description="Disordered" evidence="4">
    <location>
        <begin position="1736"/>
        <end position="1785"/>
    </location>
</feature>
<feature type="repeat" description="TPR" evidence="2">
    <location>
        <begin position="75"/>
        <end position="108"/>
    </location>
</feature>
<dbReference type="PROSITE" id="PS51375">
    <property type="entry name" value="PPR"/>
    <property type="match status" value="6"/>
</dbReference>
<keyword evidence="2" id="KW-0802">TPR repeat</keyword>
<keyword evidence="7" id="KW-1185">Reference proteome</keyword>
<evidence type="ECO:0000256" key="2">
    <source>
        <dbReference type="PROSITE-ProRule" id="PRU00339"/>
    </source>
</evidence>
<evidence type="ECO:0000313" key="6">
    <source>
        <dbReference type="EMBL" id="CAK9112295.1"/>
    </source>
</evidence>
<feature type="repeat" description="PPR" evidence="3">
    <location>
        <begin position="876"/>
        <end position="910"/>
    </location>
</feature>
<dbReference type="SMART" id="SM00028">
    <property type="entry name" value="TPR"/>
    <property type="match status" value="3"/>
</dbReference>
<dbReference type="PROSITE" id="PS50005">
    <property type="entry name" value="TPR"/>
    <property type="match status" value="1"/>
</dbReference>
<dbReference type="Pfam" id="PF17177">
    <property type="entry name" value="PPR_long"/>
    <property type="match status" value="1"/>
</dbReference>
<dbReference type="InterPro" id="IPR019734">
    <property type="entry name" value="TPR_rpt"/>
</dbReference>
<dbReference type="Proteomes" id="UP001642484">
    <property type="component" value="Unassembled WGS sequence"/>
</dbReference>
<dbReference type="Pfam" id="PF01535">
    <property type="entry name" value="PPR"/>
    <property type="match status" value="2"/>
</dbReference>
<feature type="repeat" description="PPR" evidence="3">
    <location>
        <begin position="771"/>
        <end position="805"/>
    </location>
</feature>
<feature type="compositionally biased region" description="Basic and acidic residues" evidence="4">
    <location>
        <begin position="1757"/>
        <end position="1768"/>
    </location>
</feature>
<evidence type="ECO:0000259" key="5">
    <source>
        <dbReference type="Pfam" id="PF17177"/>
    </source>
</evidence>
<dbReference type="PANTHER" id="PTHR47936:SF1">
    <property type="entry name" value="PENTATRICOPEPTIDE REPEAT-CONTAINING PROTEIN GUN1, CHLOROPLASTIC"/>
    <property type="match status" value="1"/>
</dbReference>
<dbReference type="NCBIfam" id="TIGR00756">
    <property type="entry name" value="PPR"/>
    <property type="match status" value="5"/>
</dbReference>